<dbReference type="Proteomes" id="UP001139521">
    <property type="component" value="Unassembled WGS sequence"/>
</dbReference>
<name>A0A9X1ZZZ8_9FLAO</name>
<keyword evidence="2" id="KW-1185">Reference proteome</keyword>
<evidence type="ECO:0008006" key="3">
    <source>
        <dbReference type="Google" id="ProtNLM"/>
    </source>
</evidence>
<dbReference type="RefSeq" id="WP_249600678.1">
    <property type="nucleotide sequence ID" value="NZ_JAKHSK010000005.1"/>
</dbReference>
<dbReference type="AlphaFoldDB" id="A0A9X1ZZZ8"/>
<dbReference type="EMBL" id="JAKHSK010000005">
    <property type="protein sequence ID" value="MCL6217699.1"/>
    <property type="molecule type" value="Genomic_DNA"/>
</dbReference>
<organism evidence="1 2">
    <name type="scientific">Zunongwangia pacifica</name>
    <dbReference type="NCBI Taxonomy" id="2911062"/>
    <lineage>
        <taxon>Bacteria</taxon>
        <taxon>Pseudomonadati</taxon>
        <taxon>Bacteroidota</taxon>
        <taxon>Flavobacteriia</taxon>
        <taxon>Flavobacteriales</taxon>
        <taxon>Flavobacteriaceae</taxon>
        <taxon>Zunongwangia</taxon>
    </lineage>
</organism>
<reference evidence="1" key="1">
    <citation type="submission" date="2022-01" db="EMBL/GenBank/DDBJ databases">
        <title>Genome sequencing of Zunongwangia sp. M21534 genome.</title>
        <authorList>
            <person name="Chen Y."/>
            <person name="Dong C."/>
            <person name="Shao Z."/>
        </authorList>
    </citation>
    <scope>NUCLEOTIDE SEQUENCE</scope>
    <source>
        <strain evidence="1">MCCC M21534</strain>
    </source>
</reference>
<accession>A0A9X1ZZZ8</accession>
<sequence>MEFTDSSYQKEYQLILGRDTLIIQPQILNLPEEARFKWSLEKQQISESSHLRFVPKQAGSFNLDLMVTTNTDSIYRTYKLNINNPYDLYYRPVQENSSEFISKIWEYKPAPGQYINSTYGSMEYAIDLIGGKTATLSLGGWGGYVIFSFDHTIKNRENEKDFVIYGNAMNGLSEPGIVQVSFDANGNGLPDDKWYELAGSAHYKEESLLDYEVTYSNPGEYANVPWIDTEGVQDSIMINTYHTQNYYPLFIEERNELSFQGTRVFPKVNLDGWATIDALEWGYADNYDADYATYGGNTMDIDWAVDEQMNLIALPGIDFVKVYTGAQGKAGSLGEISTEIKGAADLSMVE</sequence>
<proteinExistence type="predicted"/>
<gene>
    <name evidence="1" type="ORF">L1967_05255</name>
</gene>
<evidence type="ECO:0000313" key="1">
    <source>
        <dbReference type="EMBL" id="MCL6217699.1"/>
    </source>
</evidence>
<comment type="caution">
    <text evidence="1">The sequence shown here is derived from an EMBL/GenBank/DDBJ whole genome shotgun (WGS) entry which is preliminary data.</text>
</comment>
<protein>
    <recommendedName>
        <fullName evidence="3">Cell surface protein</fullName>
    </recommendedName>
</protein>
<evidence type="ECO:0000313" key="2">
    <source>
        <dbReference type="Proteomes" id="UP001139521"/>
    </source>
</evidence>